<dbReference type="RefSeq" id="WP_020935822.1">
    <property type="nucleotide sequence ID" value="NC_021915.1"/>
</dbReference>
<protein>
    <submittedName>
        <fullName evidence="3">Phosphoglycerate mutase</fullName>
    </submittedName>
</protein>
<evidence type="ECO:0000256" key="1">
    <source>
        <dbReference type="ARBA" id="ARBA00023152"/>
    </source>
</evidence>
<dbReference type="PROSITE" id="PS00175">
    <property type="entry name" value="PG_MUTASE"/>
    <property type="match status" value="1"/>
</dbReference>
<evidence type="ECO:0000313" key="3">
    <source>
        <dbReference type="EMBL" id="AGS35890.1"/>
    </source>
</evidence>
<dbReference type="SMART" id="SM00855">
    <property type="entry name" value="PGAM"/>
    <property type="match status" value="1"/>
</dbReference>
<evidence type="ECO:0000313" key="4">
    <source>
        <dbReference type="Proteomes" id="UP000015388"/>
    </source>
</evidence>
<dbReference type="Pfam" id="PF00300">
    <property type="entry name" value="His_Phos_1"/>
    <property type="match status" value="1"/>
</dbReference>
<proteinExistence type="predicted"/>
<keyword evidence="4" id="KW-1185">Reference proteome</keyword>
<gene>
    <name evidence="3" type="ORF">B841_12090</name>
</gene>
<dbReference type="eggNOG" id="COG0406">
    <property type="taxonomic scope" value="Bacteria"/>
</dbReference>
<dbReference type="Gene3D" id="3.40.50.1240">
    <property type="entry name" value="Phosphoglycerate mutase-like"/>
    <property type="match status" value="1"/>
</dbReference>
<dbReference type="InterPro" id="IPR029033">
    <property type="entry name" value="His_PPase_superfam"/>
</dbReference>
<accession>S5T5H7</accession>
<organism evidence="3 4">
    <name type="scientific">Corynebacterium maris DSM 45190</name>
    <dbReference type="NCBI Taxonomy" id="1224163"/>
    <lineage>
        <taxon>Bacteria</taxon>
        <taxon>Bacillati</taxon>
        <taxon>Actinomycetota</taxon>
        <taxon>Actinomycetes</taxon>
        <taxon>Mycobacteriales</taxon>
        <taxon>Corynebacteriaceae</taxon>
        <taxon>Corynebacterium</taxon>
    </lineage>
</organism>
<dbReference type="EMBL" id="CP003924">
    <property type="protein sequence ID" value="AGS35890.1"/>
    <property type="molecule type" value="Genomic_DNA"/>
</dbReference>
<keyword evidence="1" id="KW-0324">Glycolysis</keyword>
<reference evidence="3 4" key="1">
    <citation type="submission" date="2012-11" db="EMBL/GenBank/DDBJ databases">
        <title>The complete genome sequence of Corynebacterium maris Coryn-1 (=DSM 45190).</title>
        <authorList>
            <person name="Schaffert L."/>
            <person name="Albersmeier A."/>
            <person name="Kalinowski J."/>
            <person name="Ruckert C."/>
        </authorList>
    </citation>
    <scope>NUCLEOTIDE SEQUENCE [LARGE SCALE GENOMIC DNA]</scope>
    <source>
        <strain evidence="4">Coryn-1</strain>
    </source>
</reference>
<dbReference type="InterPro" id="IPR013078">
    <property type="entry name" value="His_Pase_superF_clade-1"/>
</dbReference>
<dbReference type="PANTHER" id="PTHR48100">
    <property type="entry name" value="BROAD-SPECIFICITY PHOSPHATASE YOR283W-RELATED"/>
    <property type="match status" value="1"/>
</dbReference>
<keyword evidence="2" id="KW-0413">Isomerase</keyword>
<evidence type="ECO:0000256" key="2">
    <source>
        <dbReference type="ARBA" id="ARBA00023235"/>
    </source>
</evidence>
<sequence>MTGRLILVRHGQTTSNVVRKLDTLPPGAELTAMGRYQAHRVGVELAEFCGVAPGHKGRIQSVTTSVAIRAQQTSMILARALEHAATLPRRAMNVQVRAGIHEVAAGDYEMRGDDDAHREYVQAMFGWLRGDPEARTPRGENYTQLLGRYRPVLEELADTHPDGDAVVVSHGAAIRTVASHAAGLEPTFALENYLNNCRFVVLEPNGRNFGQWSVARWGDSF</sequence>
<dbReference type="STRING" id="1224163.B841_12090"/>
<dbReference type="PANTHER" id="PTHR48100:SF1">
    <property type="entry name" value="HISTIDINE PHOSPHATASE FAMILY PROTEIN-RELATED"/>
    <property type="match status" value="1"/>
</dbReference>
<dbReference type="CDD" id="cd07067">
    <property type="entry name" value="HP_PGM_like"/>
    <property type="match status" value="1"/>
</dbReference>
<dbReference type="InterPro" id="IPR001345">
    <property type="entry name" value="PG/BPGM_mutase_AS"/>
</dbReference>
<dbReference type="InterPro" id="IPR050275">
    <property type="entry name" value="PGM_Phosphatase"/>
</dbReference>
<dbReference type="OrthoDB" id="9793115at2"/>
<name>S5T5H7_9CORY</name>
<dbReference type="PATRIC" id="fig|1224163.3.peg.2442"/>
<dbReference type="AlphaFoldDB" id="S5T5H7"/>
<dbReference type="KEGG" id="cmd:B841_12090"/>
<dbReference type="GO" id="GO:0005737">
    <property type="term" value="C:cytoplasm"/>
    <property type="evidence" value="ECO:0007669"/>
    <property type="project" value="TreeGrafter"/>
</dbReference>
<dbReference type="GO" id="GO:0016791">
    <property type="term" value="F:phosphatase activity"/>
    <property type="evidence" value="ECO:0007669"/>
    <property type="project" value="TreeGrafter"/>
</dbReference>
<dbReference type="SUPFAM" id="SSF53254">
    <property type="entry name" value="Phosphoglycerate mutase-like"/>
    <property type="match status" value="1"/>
</dbReference>
<dbReference type="HOGENOM" id="CLU_033323_9_5_11"/>
<dbReference type="Proteomes" id="UP000015388">
    <property type="component" value="Chromosome"/>
</dbReference>